<name>A0ABS8MNA3_9FLAO</name>
<feature type="transmembrane region" description="Helical" evidence="1">
    <location>
        <begin position="96"/>
        <end position="114"/>
    </location>
</feature>
<evidence type="ECO:0000256" key="1">
    <source>
        <dbReference type="SAM" id="Phobius"/>
    </source>
</evidence>
<feature type="transmembrane region" description="Helical" evidence="1">
    <location>
        <begin position="41"/>
        <end position="60"/>
    </location>
</feature>
<organism evidence="2 3">
    <name type="scientific">Flavobacterium pisciphilum</name>
    <dbReference type="NCBI Taxonomy" id="2893755"/>
    <lineage>
        <taxon>Bacteria</taxon>
        <taxon>Pseudomonadati</taxon>
        <taxon>Bacteroidota</taxon>
        <taxon>Flavobacteriia</taxon>
        <taxon>Flavobacteriales</taxon>
        <taxon>Flavobacteriaceae</taxon>
        <taxon>Flavobacterium</taxon>
    </lineage>
</organism>
<proteinExistence type="predicted"/>
<dbReference type="Proteomes" id="UP001430919">
    <property type="component" value="Unassembled WGS sequence"/>
</dbReference>
<reference evidence="2" key="1">
    <citation type="submission" date="2021-11" db="EMBL/GenBank/DDBJ databases">
        <title>Description of novel Flavobacterium species.</title>
        <authorList>
            <person name="Saticioglu I.B."/>
            <person name="Ay H."/>
            <person name="Altun S."/>
            <person name="Duman M."/>
        </authorList>
    </citation>
    <scope>NUCLEOTIDE SEQUENCE</scope>
    <source>
        <strain evidence="2">F-65</strain>
    </source>
</reference>
<keyword evidence="1" id="KW-1133">Transmembrane helix</keyword>
<sequence>MKRITLNPNYIKSSNLLFISAGLGLINFLILPEILSSKSSIVVGSIAVFFISAMGLAIRFEISWIKYLSLILIVFGINIVPPLIKDELISHPINGIITIAQSIIQIYATILLFSKKKRN</sequence>
<evidence type="ECO:0000313" key="3">
    <source>
        <dbReference type="Proteomes" id="UP001430919"/>
    </source>
</evidence>
<dbReference type="RefSeq" id="WP_229986890.1">
    <property type="nucleotide sequence ID" value="NZ_JAJJMO010000001.1"/>
</dbReference>
<keyword evidence="1" id="KW-0812">Transmembrane</keyword>
<feature type="transmembrane region" description="Helical" evidence="1">
    <location>
        <begin position="67"/>
        <end position="84"/>
    </location>
</feature>
<accession>A0ABS8MNA3</accession>
<dbReference type="EMBL" id="JAJJMO010000001">
    <property type="protein sequence ID" value="MCC9070138.1"/>
    <property type="molecule type" value="Genomic_DNA"/>
</dbReference>
<evidence type="ECO:0000313" key="2">
    <source>
        <dbReference type="EMBL" id="MCC9070138.1"/>
    </source>
</evidence>
<feature type="transmembrane region" description="Helical" evidence="1">
    <location>
        <begin position="16"/>
        <end position="35"/>
    </location>
</feature>
<protein>
    <submittedName>
        <fullName evidence="2">Uncharacterized protein</fullName>
    </submittedName>
</protein>
<keyword evidence="3" id="KW-1185">Reference proteome</keyword>
<gene>
    <name evidence="2" type="ORF">LNQ49_00770</name>
</gene>
<keyword evidence="1" id="KW-0472">Membrane</keyword>
<comment type="caution">
    <text evidence="2">The sequence shown here is derived from an EMBL/GenBank/DDBJ whole genome shotgun (WGS) entry which is preliminary data.</text>
</comment>